<dbReference type="Proteomes" id="UP001151760">
    <property type="component" value="Unassembled WGS sequence"/>
</dbReference>
<feature type="region of interest" description="Disordered" evidence="1">
    <location>
        <begin position="199"/>
        <end position="233"/>
    </location>
</feature>
<proteinExistence type="predicted"/>
<evidence type="ECO:0000313" key="2">
    <source>
        <dbReference type="EMBL" id="GJS72351.1"/>
    </source>
</evidence>
<gene>
    <name evidence="2" type="ORF">Tco_0705192</name>
</gene>
<reference evidence="2" key="1">
    <citation type="journal article" date="2022" name="Int. J. Mol. Sci.">
        <title>Draft Genome of Tanacetum Coccineum: Genomic Comparison of Closely Related Tanacetum-Family Plants.</title>
        <authorList>
            <person name="Yamashiro T."/>
            <person name="Shiraishi A."/>
            <person name="Nakayama K."/>
            <person name="Satake H."/>
        </authorList>
    </citation>
    <scope>NUCLEOTIDE SEQUENCE</scope>
</reference>
<organism evidence="2 3">
    <name type="scientific">Tanacetum coccineum</name>
    <dbReference type="NCBI Taxonomy" id="301880"/>
    <lineage>
        <taxon>Eukaryota</taxon>
        <taxon>Viridiplantae</taxon>
        <taxon>Streptophyta</taxon>
        <taxon>Embryophyta</taxon>
        <taxon>Tracheophyta</taxon>
        <taxon>Spermatophyta</taxon>
        <taxon>Magnoliopsida</taxon>
        <taxon>eudicotyledons</taxon>
        <taxon>Gunneridae</taxon>
        <taxon>Pentapetalae</taxon>
        <taxon>asterids</taxon>
        <taxon>campanulids</taxon>
        <taxon>Asterales</taxon>
        <taxon>Asteraceae</taxon>
        <taxon>Asteroideae</taxon>
        <taxon>Anthemideae</taxon>
        <taxon>Anthemidinae</taxon>
        <taxon>Tanacetum</taxon>
    </lineage>
</organism>
<comment type="caution">
    <text evidence="2">The sequence shown here is derived from an EMBL/GenBank/DDBJ whole genome shotgun (WGS) entry which is preliminary data.</text>
</comment>
<feature type="compositionally biased region" description="Basic and acidic residues" evidence="1">
    <location>
        <begin position="1"/>
        <end position="12"/>
    </location>
</feature>
<sequence>MKELLSQKDGSSDKSTAPRTVFRDDETIAEFLVSMSQNKAKQKDKQESIAEEVSSDAGQRVLMKLKESLISFVRMKKNSRKVQEDWEAEEEMKTVSEEEAIKAALIQDFNDIQARIEADRLLAARLQEEERETFIVEERAKFLYDTIAAQRRFLAQQRGKKHADLKNKNFEEIQHLYKEVKTSDKNFIAIGSAEDKRHIKEINEDSKDPKKKRLKKRVVNETPREEDTAKVPVEQESEVTRQDLFHLYDLVMKQNNQQDWEIVSWRLYEACGVCILELKDGTVIYMLVERRYPLSKELLQRMLDLGLEVEEESTAALHLVRFIKQQLIKRVKRGEELASPGSNSSWLSIHLVVYNEELAIPEQTATGKGISNPLMAGSLPKTTKPT</sequence>
<dbReference type="EMBL" id="BQNB010010073">
    <property type="protein sequence ID" value="GJS72351.1"/>
    <property type="molecule type" value="Genomic_DNA"/>
</dbReference>
<feature type="compositionally biased region" description="Basic and acidic residues" evidence="1">
    <location>
        <begin position="218"/>
        <end position="229"/>
    </location>
</feature>
<protein>
    <submittedName>
        <fullName evidence="2">Uncharacterized protein</fullName>
    </submittedName>
</protein>
<accession>A0ABQ4Y4R8</accession>
<feature type="region of interest" description="Disordered" evidence="1">
    <location>
        <begin position="36"/>
        <end position="55"/>
    </location>
</feature>
<evidence type="ECO:0000313" key="3">
    <source>
        <dbReference type="Proteomes" id="UP001151760"/>
    </source>
</evidence>
<name>A0ABQ4Y4R8_9ASTR</name>
<feature type="compositionally biased region" description="Basic and acidic residues" evidence="1">
    <location>
        <begin position="199"/>
        <end position="208"/>
    </location>
</feature>
<feature type="region of interest" description="Disordered" evidence="1">
    <location>
        <begin position="1"/>
        <end position="22"/>
    </location>
</feature>
<evidence type="ECO:0000256" key="1">
    <source>
        <dbReference type="SAM" id="MobiDB-lite"/>
    </source>
</evidence>
<reference evidence="2" key="2">
    <citation type="submission" date="2022-01" db="EMBL/GenBank/DDBJ databases">
        <authorList>
            <person name="Yamashiro T."/>
            <person name="Shiraishi A."/>
            <person name="Satake H."/>
            <person name="Nakayama K."/>
        </authorList>
    </citation>
    <scope>NUCLEOTIDE SEQUENCE</scope>
</reference>
<keyword evidence="3" id="KW-1185">Reference proteome</keyword>